<dbReference type="PANTHER" id="PTHR21516">
    <property type="entry name" value="AAA_LID_7 DOMAIN-CONTAINING PROTEIN-RELATED-RELATED"/>
    <property type="match status" value="1"/>
</dbReference>
<dbReference type="HOGENOM" id="CLU_1373339_0_0_1"/>
<organism evidence="1 2">
    <name type="scientific">Caenorhabditis elegans</name>
    <dbReference type="NCBI Taxonomy" id="6239"/>
    <lineage>
        <taxon>Eukaryota</taxon>
        <taxon>Metazoa</taxon>
        <taxon>Ecdysozoa</taxon>
        <taxon>Nematoda</taxon>
        <taxon>Chromadorea</taxon>
        <taxon>Rhabditida</taxon>
        <taxon>Rhabditina</taxon>
        <taxon>Rhabditomorpha</taxon>
        <taxon>Rhabditoidea</taxon>
        <taxon>Rhabditidae</taxon>
        <taxon>Peloderinae</taxon>
        <taxon>Caenorhabditis</taxon>
    </lineage>
</organism>
<dbReference type="AGR" id="WB:WBGene00007728"/>
<dbReference type="FunCoup" id="O62073">
    <property type="interactions" value="90"/>
</dbReference>
<dbReference type="KEGG" id="cel:CELE_C25F9.9"/>
<dbReference type="PaxDb" id="6239-C25F9.9"/>
<dbReference type="SMR" id="O62073"/>
<keyword evidence="2" id="KW-1185">Reference proteome</keyword>
<dbReference type="eggNOG" id="KOG1001">
    <property type="taxonomic scope" value="Eukaryota"/>
</dbReference>
<dbReference type="InParanoid" id="O62073"/>
<evidence type="ECO:0000313" key="2">
    <source>
        <dbReference type="Proteomes" id="UP000001940"/>
    </source>
</evidence>
<gene>
    <name evidence="1 3" type="ORF">C25F9.9</name>
    <name evidence="1" type="ORF">CELE_C25F9.9</name>
</gene>
<dbReference type="RefSeq" id="NP_507779.2">
    <property type="nucleotide sequence ID" value="NM_075378.4"/>
</dbReference>
<dbReference type="PhylomeDB" id="O62073"/>
<proteinExistence type="predicted"/>
<sequence>MDDPFHKLYDVDVFLAKAREMSDLNPPDLVLFSECIWGAANVCIKTFFLVNFKTLLMNHGDISNFMDVVIDESYSDGLGRLKLSMAFKKAEKCHKNFYELNFIDKDERNKYIESVKDMKICFSEVNEDTMKKIREILWPIGQFYSNGKQFSDLTRELPKESTVAFGKVNITYKYLSKSYT</sequence>
<dbReference type="STRING" id="6239.C25F9.9.1"/>
<protein>
    <submittedName>
        <fullName evidence="1">AAA_lid_7 domain-containing protein</fullName>
    </submittedName>
</protein>
<dbReference type="WormBase" id="C25F9.9">
    <property type="protein sequence ID" value="CE43034"/>
    <property type="gene ID" value="WBGene00007728"/>
</dbReference>
<evidence type="ECO:0000313" key="1">
    <source>
        <dbReference type="EMBL" id="CAB03917.2"/>
    </source>
</evidence>
<dbReference type="EMBL" id="BX284605">
    <property type="protein sequence ID" value="CAB03917.2"/>
    <property type="molecule type" value="Genomic_DNA"/>
</dbReference>
<reference evidence="1 2" key="1">
    <citation type="journal article" date="1998" name="Science">
        <title>Genome sequence of the nematode C. elegans: a platform for investigating biology.</title>
        <authorList>
            <consortium name="The C. elegans sequencing consortium"/>
            <person name="Sulson J.E."/>
            <person name="Waterston R."/>
        </authorList>
    </citation>
    <scope>NUCLEOTIDE SEQUENCE [LARGE SCALE GENOMIC DNA]</scope>
    <source>
        <strain evidence="1 2">Bristol N2</strain>
    </source>
</reference>
<dbReference type="AlphaFoldDB" id="O62073"/>
<dbReference type="GeneID" id="182908"/>
<dbReference type="CTD" id="182908"/>
<dbReference type="Proteomes" id="UP000001940">
    <property type="component" value="Chromosome V"/>
</dbReference>
<dbReference type="Bgee" id="WBGene00007728">
    <property type="expression patterns" value="Expressed in adult organism and 1 other cell type or tissue"/>
</dbReference>
<dbReference type="PANTHER" id="PTHR21516:SF4">
    <property type="entry name" value="AAA_LID_7 DOMAIN-CONTAINING PROTEIN-RELATED"/>
    <property type="match status" value="1"/>
</dbReference>
<dbReference type="UCSC" id="C25F9.9">
    <property type="organism name" value="c. elegans"/>
</dbReference>
<accession>O62073</accession>
<evidence type="ECO:0000313" key="3">
    <source>
        <dbReference type="WormBase" id="C25F9.9"/>
    </source>
</evidence>
<name>O62073_CAEEL</name>